<evidence type="ECO:0000256" key="1">
    <source>
        <dbReference type="SAM" id="Coils"/>
    </source>
</evidence>
<dbReference type="Pfam" id="PF07396">
    <property type="entry name" value="Porin_O_P"/>
    <property type="match status" value="1"/>
</dbReference>
<sequence>MLIRKPAVGLLAATIFYSMAFTPVASAQTLQELKAQIDALSKKVAELERKEAQKKKETKKKSPDLKVKWKGAPELSTADGKFKMKIRGRLFFDYASVSVKDGAGTSIPGDKINGTEVRTARFGVEGIVYQNVKYKFEIDFAGNEVTVKDAYVQYKFKPVTLSVGQFKHMNSLEEQQSSRYITFKERASFTDAFKLSRRVGIAVGTGGKNWTVKAGYFFEGFGSTNGSANDDNMFAARATFSPDMGGNVKIHLGTSFFSRSKSGDVYNHGYSQRPPDHQSNKYVRSEKFDITRETFLGIEMAAITGPFSAQTEWTWMKNSLSASEINTTSDPVYNGGYVELSYYITGESRSYSGKKGVVGRTKVRSPVSEGGMGAWQVAVRYDVIDLVHETFGQKQDSYIIGLNWHLNNYARIMTNYSHSTVKDSAGLKNNTINAIGTRFQVDW</sequence>
<proteinExistence type="predicted"/>
<organism evidence="2">
    <name type="scientific">hydrothermal vent metagenome</name>
    <dbReference type="NCBI Taxonomy" id="652676"/>
    <lineage>
        <taxon>unclassified sequences</taxon>
        <taxon>metagenomes</taxon>
        <taxon>ecological metagenomes</taxon>
    </lineage>
</organism>
<dbReference type="Gene3D" id="2.40.160.10">
    <property type="entry name" value="Porin"/>
    <property type="match status" value="1"/>
</dbReference>
<feature type="coiled-coil region" evidence="1">
    <location>
        <begin position="30"/>
        <end position="62"/>
    </location>
</feature>
<protein>
    <recommendedName>
        <fullName evidence="3">Phosphate-specific outer membrane porin OprP Pyrophosphate-specific outer membrane porin OprO</fullName>
    </recommendedName>
</protein>
<dbReference type="InterPro" id="IPR010870">
    <property type="entry name" value="Porin_O/P"/>
</dbReference>
<name>A0A3B0SK63_9ZZZZ</name>
<dbReference type="InterPro" id="IPR023614">
    <property type="entry name" value="Porin_dom_sf"/>
</dbReference>
<dbReference type="EMBL" id="UOEJ01000197">
    <property type="protein sequence ID" value="VAW04790.1"/>
    <property type="molecule type" value="Genomic_DNA"/>
</dbReference>
<evidence type="ECO:0008006" key="3">
    <source>
        <dbReference type="Google" id="ProtNLM"/>
    </source>
</evidence>
<evidence type="ECO:0000313" key="2">
    <source>
        <dbReference type="EMBL" id="VAW04790.1"/>
    </source>
</evidence>
<reference evidence="2" key="1">
    <citation type="submission" date="2018-06" db="EMBL/GenBank/DDBJ databases">
        <authorList>
            <person name="Zhirakovskaya E."/>
        </authorList>
    </citation>
    <scope>NUCLEOTIDE SEQUENCE</scope>
</reference>
<accession>A0A3B0SK63</accession>
<keyword evidence="1" id="KW-0175">Coiled coil</keyword>
<dbReference type="AlphaFoldDB" id="A0A3B0SK63"/>
<dbReference type="SUPFAM" id="SSF56935">
    <property type="entry name" value="Porins"/>
    <property type="match status" value="1"/>
</dbReference>
<gene>
    <name evidence="2" type="ORF">MNBD_ALPHA01-1759</name>
</gene>